<feature type="signal peptide" evidence="1">
    <location>
        <begin position="1"/>
        <end position="23"/>
    </location>
</feature>
<dbReference type="AlphaFoldDB" id="A0AAV3ZLC3"/>
<sequence>MTLRELSRLSVVAILFCFKGGRGTLPVFDKGNYDCAKMKECIDHIWNGPSGIYFYRNLTSYPKSSTIWMRYYVHACRARTITYHCAKRSYPYCKENHLRVELKVAKRMIKFICKGDGLEYLWRIYNEEKHCIANATVTAILRSDKQKCNAAGYDLVTAAYQENYCRLLKNSWDCEMASAEKHCSHLSEWLTYHYWKDIVEIGYERCIFDLKQDRVPFPRKSYVIPSTPIPWEEYFELLKNQALRLPFVKDIDHPTDWRKMFLF</sequence>
<keyword evidence="1" id="KW-0732">Signal</keyword>
<evidence type="ECO:0000313" key="2">
    <source>
        <dbReference type="EMBL" id="GFN94673.1"/>
    </source>
</evidence>
<dbReference type="EMBL" id="BLXT01002468">
    <property type="protein sequence ID" value="GFN94673.1"/>
    <property type="molecule type" value="Genomic_DNA"/>
</dbReference>
<evidence type="ECO:0000313" key="3">
    <source>
        <dbReference type="Proteomes" id="UP000735302"/>
    </source>
</evidence>
<keyword evidence="3" id="KW-1185">Reference proteome</keyword>
<name>A0AAV3ZLC3_9GAST</name>
<proteinExistence type="predicted"/>
<reference evidence="2 3" key="1">
    <citation type="journal article" date="2021" name="Elife">
        <title>Chloroplast acquisition without the gene transfer in kleptoplastic sea slugs, Plakobranchus ocellatus.</title>
        <authorList>
            <person name="Maeda T."/>
            <person name="Takahashi S."/>
            <person name="Yoshida T."/>
            <person name="Shimamura S."/>
            <person name="Takaki Y."/>
            <person name="Nagai Y."/>
            <person name="Toyoda A."/>
            <person name="Suzuki Y."/>
            <person name="Arimoto A."/>
            <person name="Ishii H."/>
            <person name="Satoh N."/>
            <person name="Nishiyama T."/>
            <person name="Hasebe M."/>
            <person name="Maruyama T."/>
            <person name="Minagawa J."/>
            <person name="Obokata J."/>
            <person name="Shigenobu S."/>
        </authorList>
    </citation>
    <scope>NUCLEOTIDE SEQUENCE [LARGE SCALE GENOMIC DNA]</scope>
</reference>
<protein>
    <submittedName>
        <fullName evidence="2">Uncharacterized protein</fullName>
    </submittedName>
</protein>
<gene>
    <name evidence="2" type="ORF">PoB_002117900</name>
</gene>
<dbReference type="Proteomes" id="UP000735302">
    <property type="component" value="Unassembled WGS sequence"/>
</dbReference>
<accession>A0AAV3ZLC3</accession>
<feature type="chain" id="PRO_5043595864" evidence="1">
    <location>
        <begin position="24"/>
        <end position="263"/>
    </location>
</feature>
<comment type="caution">
    <text evidence="2">The sequence shown here is derived from an EMBL/GenBank/DDBJ whole genome shotgun (WGS) entry which is preliminary data.</text>
</comment>
<evidence type="ECO:0000256" key="1">
    <source>
        <dbReference type="SAM" id="SignalP"/>
    </source>
</evidence>
<organism evidence="2 3">
    <name type="scientific">Plakobranchus ocellatus</name>
    <dbReference type="NCBI Taxonomy" id="259542"/>
    <lineage>
        <taxon>Eukaryota</taxon>
        <taxon>Metazoa</taxon>
        <taxon>Spiralia</taxon>
        <taxon>Lophotrochozoa</taxon>
        <taxon>Mollusca</taxon>
        <taxon>Gastropoda</taxon>
        <taxon>Heterobranchia</taxon>
        <taxon>Euthyneura</taxon>
        <taxon>Panpulmonata</taxon>
        <taxon>Sacoglossa</taxon>
        <taxon>Placobranchoidea</taxon>
        <taxon>Plakobranchidae</taxon>
        <taxon>Plakobranchus</taxon>
    </lineage>
</organism>